<dbReference type="Pfam" id="PF07731">
    <property type="entry name" value="Cu-oxidase_2"/>
    <property type="match status" value="1"/>
</dbReference>
<dbReference type="InterPro" id="IPR033138">
    <property type="entry name" value="Cu_oxidase_CS"/>
</dbReference>
<comment type="similarity">
    <text evidence="3 13">Belongs to the multicopper oxidase family.</text>
</comment>
<comment type="catalytic activity">
    <reaction evidence="1 13">
        <text>4 hydroquinone + O2 = 4 benzosemiquinone + 2 H2O</text>
        <dbReference type="Rhea" id="RHEA:11276"/>
        <dbReference type="ChEBI" id="CHEBI:15377"/>
        <dbReference type="ChEBI" id="CHEBI:15379"/>
        <dbReference type="ChEBI" id="CHEBI:17594"/>
        <dbReference type="ChEBI" id="CHEBI:17977"/>
        <dbReference type="EC" id="1.10.3.2"/>
    </reaction>
</comment>
<protein>
    <recommendedName>
        <fullName evidence="4 13">Laccase</fullName>
        <ecNumber evidence="4 13">1.10.3.2</ecNumber>
    </recommendedName>
    <alternativeName>
        <fullName evidence="13">Benzenediol:oxygen oxidoreductase</fullName>
    </alternativeName>
    <alternativeName>
        <fullName evidence="13">Diphenol oxidase</fullName>
    </alternativeName>
    <alternativeName>
        <fullName evidence="13">Urishiol oxidase</fullName>
    </alternativeName>
</protein>
<dbReference type="InterPro" id="IPR008972">
    <property type="entry name" value="Cupredoxin"/>
</dbReference>
<dbReference type="InterPro" id="IPR011707">
    <property type="entry name" value="Cu-oxidase-like_N"/>
</dbReference>
<dbReference type="CDD" id="cd13897">
    <property type="entry name" value="CuRO_3_LCC_plant"/>
    <property type="match status" value="1"/>
</dbReference>
<dbReference type="InterPro" id="IPR017761">
    <property type="entry name" value="Laccase"/>
</dbReference>
<organism evidence="17 18">
    <name type="scientific">Cajanus cajan</name>
    <name type="common">Pigeon pea</name>
    <name type="synonym">Cajanus indicus</name>
    <dbReference type="NCBI Taxonomy" id="3821"/>
    <lineage>
        <taxon>Eukaryota</taxon>
        <taxon>Viridiplantae</taxon>
        <taxon>Streptophyta</taxon>
        <taxon>Embryophyta</taxon>
        <taxon>Tracheophyta</taxon>
        <taxon>Spermatophyta</taxon>
        <taxon>Magnoliopsida</taxon>
        <taxon>eudicotyledons</taxon>
        <taxon>Gunneridae</taxon>
        <taxon>Pentapetalae</taxon>
        <taxon>rosids</taxon>
        <taxon>fabids</taxon>
        <taxon>Fabales</taxon>
        <taxon>Fabaceae</taxon>
        <taxon>Papilionoideae</taxon>
        <taxon>50 kb inversion clade</taxon>
        <taxon>NPAAA clade</taxon>
        <taxon>indigoferoid/millettioid clade</taxon>
        <taxon>Phaseoleae</taxon>
        <taxon>Cajanus</taxon>
    </lineage>
</organism>
<dbReference type="PANTHER" id="PTHR11709:SF116">
    <property type="entry name" value="LACCASE"/>
    <property type="match status" value="1"/>
</dbReference>
<evidence type="ECO:0000313" key="17">
    <source>
        <dbReference type="EMBL" id="KYP66778.1"/>
    </source>
</evidence>
<keyword evidence="12 13" id="KW-0439">Lignin degradation</keyword>
<dbReference type="GO" id="GO:0046274">
    <property type="term" value="P:lignin catabolic process"/>
    <property type="evidence" value="ECO:0007669"/>
    <property type="project" value="UniProtKB-KW"/>
</dbReference>
<dbReference type="Pfam" id="PF00394">
    <property type="entry name" value="Cu-oxidase"/>
    <property type="match status" value="2"/>
</dbReference>
<dbReference type="InterPro" id="IPR002355">
    <property type="entry name" value="Cu_oxidase_Cu_BS"/>
</dbReference>
<dbReference type="EMBL" id="CM003608">
    <property type="protein sequence ID" value="KYP66778.1"/>
    <property type="molecule type" value="Genomic_DNA"/>
</dbReference>
<evidence type="ECO:0000256" key="10">
    <source>
        <dbReference type="ARBA" id="ARBA00023008"/>
    </source>
</evidence>
<comment type="function">
    <text evidence="13">Lignin degradation and detoxification of lignin-derived products.</text>
</comment>
<dbReference type="Pfam" id="PF07732">
    <property type="entry name" value="Cu-oxidase_3"/>
    <property type="match status" value="1"/>
</dbReference>
<dbReference type="SUPFAM" id="SSF49503">
    <property type="entry name" value="Cupredoxins"/>
    <property type="match status" value="5"/>
</dbReference>
<dbReference type="CDD" id="cd13849">
    <property type="entry name" value="CuRO_1_LCC_plant"/>
    <property type="match status" value="1"/>
</dbReference>
<evidence type="ECO:0000256" key="9">
    <source>
        <dbReference type="ARBA" id="ARBA00023002"/>
    </source>
</evidence>
<gene>
    <name evidence="17" type="ORF">KK1_013088</name>
</gene>
<dbReference type="FunFam" id="2.60.40.420:FF:000049">
    <property type="entry name" value="Laccase"/>
    <property type="match status" value="1"/>
</dbReference>
<accession>A0A151TIB8</accession>
<dbReference type="InterPro" id="IPR034289">
    <property type="entry name" value="CuRO_3_LCC"/>
</dbReference>
<keyword evidence="8 13" id="KW-0677">Repeat</keyword>
<evidence type="ECO:0000256" key="13">
    <source>
        <dbReference type="RuleBase" id="RU361119"/>
    </source>
</evidence>
<evidence type="ECO:0000256" key="11">
    <source>
        <dbReference type="ARBA" id="ARBA00023180"/>
    </source>
</evidence>
<keyword evidence="9 13" id="KW-0560">Oxidoreductase</keyword>
<sequence>MINYPFEFIFSFDEFIIFFLQIQVKNVSRLCHAKPIVTVNGRFPGPTIYVREGDRVLVNVTNHAKYNMSIHWHGIKQYRNGWADGPAYITQCPIQTRSSYTYDFNVTGQRGTLWWHAHIFWLRATVYGAIVILPKPGTPFPFPQPAREFEILLGEWWNNDVEVVETQGNQMGLPPNMSDAHTINGKPGPLFPCSEKHTFAMEVEQGKTYLLRIINAALNDELFFAIAGHNLTVVEVDAVYTKPFTTQAILIAPGQTTNVLVKANQVAGRYFMATRTFMDAPIPVDNKSATAIFQYKGIPNTVLPSLPSLPAPNDTRFALSYNKKLRSLNSVQYPANLPLKVDRNLFYTIGLAKNSCPTCINGTRFLASLNNVSFVMPQTALLQAHYFNIKGVYRTDFPDKPLTSFNYTGAPLTANLGTSTGTRISKVPFNSTVELVLQDTNLLTVESHPFHLHGYNFFVVGTGIGNFDPAKDPAKYNLVDPIERNTVGVPTGGWTAIRFRADNPDTYAMEVEQGKTYLLRIINAALNDELFFAIAGHNLTVVEVDAVYTKPFTTQALLIAPGQTTNVLVQANQVAGRYFMATKAFMDAPIPVDNKTATGILQYKGIPNTVLPILPQLPASNDTRFALSYNKKLRSLNSAQYPANVPLKVDRNLFYTIGLGKNSCPTCLNGTRLLASLNNVSFVMPQIALLQAHYFNIKGVFRTDFPDHPPSPFNYTGAPLTANLATLTGTRVSKIAFNSTVELVLQDTNLLSVESHPFHLHGYNFFVVGTGVGNFDPAKDPAKYNLVDPIERNTVGVPTGGWTAIRFQADNPGVWFMHCHLELHTGWGLKTAFVVENGPGQDQSVLPPPKDLPTC</sequence>
<dbReference type="FunFam" id="2.60.40.420:FF:000062">
    <property type="entry name" value="Laccase"/>
    <property type="match status" value="1"/>
</dbReference>
<evidence type="ECO:0000256" key="2">
    <source>
        <dbReference type="ARBA" id="ARBA00004271"/>
    </source>
</evidence>
<dbReference type="Proteomes" id="UP000075243">
    <property type="component" value="Chromosome 6"/>
</dbReference>
<evidence type="ECO:0000259" key="15">
    <source>
        <dbReference type="Pfam" id="PF07731"/>
    </source>
</evidence>
<keyword evidence="11" id="KW-0325">Glycoprotein</keyword>
<reference evidence="17 18" key="1">
    <citation type="journal article" date="2012" name="Nat. Biotechnol.">
        <title>Draft genome sequence of pigeonpea (Cajanus cajan), an orphan legume crop of resource-poor farmers.</title>
        <authorList>
            <person name="Varshney R.K."/>
            <person name="Chen W."/>
            <person name="Li Y."/>
            <person name="Bharti A.K."/>
            <person name="Saxena R.K."/>
            <person name="Schlueter J.A."/>
            <person name="Donoghue M.T."/>
            <person name="Azam S."/>
            <person name="Fan G."/>
            <person name="Whaley A.M."/>
            <person name="Farmer A.D."/>
            <person name="Sheridan J."/>
            <person name="Iwata A."/>
            <person name="Tuteja R."/>
            <person name="Penmetsa R.V."/>
            <person name="Wu W."/>
            <person name="Upadhyaya H.D."/>
            <person name="Yang S.P."/>
            <person name="Shah T."/>
            <person name="Saxena K.B."/>
            <person name="Michael T."/>
            <person name="McCombie W.R."/>
            <person name="Yang B."/>
            <person name="Zhang G."/>
            <person name="Yang H."/>
            <person name="Wang J."/>
            <person name="Spillane C."/>
            <person name="Cook D.R."/>
            <person name="May G.D."/>
            <person name="Xu X."/>
            <person name="Jackson S.A."/>
        </authorList>
    </citation>
    <scope>NUCLEOTIDE SEQUENCE [LARGE SCALE GENOMIC DNA]</scope>
    <source>
        <strain evidence="18">cv. Asha</strain>
    </source>
</reference>
<evidence type="ECO:0000256" key="7">
    <source>
        <dbReference type="ARBA" id="ARBA00022723"/>
    </source>
</evidence>
<dbReference type="GO" id="GO:0005507">
    <property type="term" value="F:copper ion binding"/>
    <property type="evidence" value="ECO:0007669"/>
    <property type="project" value="InterPro"/>
</dbReference>
<dbReference type="InterPro" id="IPR011706">
    <property type="entry name" value="Cu-oxidase_C"/>
</dbReference>
<keyword evidence="10 13" id="KW-0186">Copper</keyword>
<feature type="domain" description="Plastocyanin-like" evidence="14">
    <location>
        <begin position="150"/>
        <end position="297"/>
    </location>
</feature>
<evidence type="ECO:0000256" key="4">
    <source>
        <dbReference type="ARBA" id="ARBA00012297"/>
    </source>
</evidence>
<dbReference type="Gene3D" id="2.60.40.420">
    <property type="entry name" value="Cupredoxins - blue copper proteins"/>
    <property type="match status" value="5"/>
</dbReference>
<evidence type="ECO:0000256" key="12">
    <source>
        <dbReference type="ARBA" id="ARBA00023185"/>
    </source>
</evidence>
<dbReference type="OMA" id="GNLHPWH"/>
<dbReference type="InterPro" id="IPR045087">
    <property type="entry name" value="Cu-oxidase_fam"/>
</dbReference>
<dbReference type="Gramene" id="C.cajan_12697.t">
    <property type="protein sequence ID" value="C.cajan_12697.t"/>
    <property type="gene ID" value="C.cajan_12697"/>
</dbReference>
<dbReference type="NCBIfam" id="TIGR03389">
    <property type="entry name" value="laccase"/>
    <property type="match status" value="2"/>
</dbReference>
<feature type="domain" description="Plastocyanin-like" evidence="14">
    <location>
        <begin position="500"/>
        <end position="605"/>
    </location>
</feature>
<dbReference type="CDD" id="cd13875">
    <property type="entry name" value="CuRO_2_LCC_plant"/>
    <property type="match status" value="2"/>
</dbReference>
<evidence type="ECO:0000256" key="1">
    <source>
        <dbReference type="ARBA" id="ARBA00000349"/>
    </source>
</evidence>
<keyword evidence="18" id="KW-1185">Reference proteome</keyword>
<proteinExistence type="inferred from homology"/>
<name>A0A151TIB8_CAJCA</name>
<comment type="subcellular location">
    <subcellularLocation>
        <location evidence="2 13">Secreted</location>
        <location evidence="2 13">Extracellular space</location>
        <location evidence="2 13">Apoplast</location>
    </subcellularLocation>
</comment>
<dbReference type="GO" id="GO:0052716">
    <property type="term" value="F:hydroquinone:oxygen oxidoreductase activity"/>
    <property type="evidence" value="ECO:0007669"/>
    <property type="project" value="UniProtKB-EC"/>
</dbReference>
<feature type="domain" description="Plastocyanin-like" evidence="16">
    <location>
        <begin position="22"/>
        <end position="135"/>
    </location>
</feature>
<evidence type="ECO:0000313" key="18">
    <source>
        <dbReference type="Proteomes" id="UP000075243"/>
    </source>
</evidence>
<dbReference type="EC" id="1.10.3.2" evidence="4 13"/>
<dbReference type="PROSITE" id="PS00080">
    <property type="entry name" value="MULTICOPPER_OXIDASE2"/>
    <property type="match status" value="1"/>
</dbReference>
<comment type="cofactor">
    <cofactor evidence="13">
        <name>Cu cation</name>
        <dbReference type="ChEBI" id="CHEBI:23378"/>
    </cofactor>
    <text evidence="13">Binds 4 Cu cations per monomer.</text>
</comment>
<keyword evidence="5 13" id="KW-0052">Apoplast</keyword>
<evidence type="ECO:0000256" key="6">
    <source>
        <dbReference type="ARBA" id="ARBA00022525"/>
    </source>
</evidence>
<dbReference type="InterPro" id="IPR034288">
    <property type="entry name" value="CuRO_1_LCC"/>
</dbReference>
<keyword evidence="7 13" id="KW-0479">Metal-binding</keyword>
<feature type="domain" description="Plastocyanin-like" evidence="15">
    <location>
        <begin position="705"/>
        <end position="838"/>
    </location>
</feature>
<keyword evidence="6 13" id="KW-0964">Secreted</keyword>
<dbReference type="InterPro" id="IPR001117">
    <property type="entry name" value="Cu-oxidase_2nd"/>
</dbReference>
<dbReference type="GO" id="GO:0048046">
    <property type="term" value="C:apoplast"/>
    <property type="evidence" value="ECO:0007669"/>
    <property type="project" value="UniProtKB-SubCell"/>
</dbReference>
<evidence type="ECO:0000256" key="3">
    <source>
        <dbReference type="ARBA" id="ARBA00010609"/>
    </source>
</evidence>
<evidence type="ECO:0000259" key="14">
    <source>
        <dbReference type="Pfam" id="PF00394"/>
    </source>
</evidence>
<dbReference type="PROSITE" id="PS00079">
    <property type="entry name" value="MULTICOPPER_OXIDASE1"/>
    <property type="match status" value="1"/>
</dbReference>
<evidence type="ECO:0000256" key="5">
    <source>
        <dbReference type="ARBA" id="ARBA00022523"/>
    </source>
</evidence>
<dbReference type="AlphaFoldDB" id="A0A151TIB8"/>
<evidence type="ECO:0000256" key="8">
    <source>
        <dbReference type="ARBA" id="ARBA00022737"/>
    </source>
</evidence>
<evidence type="ECO:0000259" key="16">
    <source>
        <dbReference type="Pfam" id="PF07732"/>
    </source>
</evidence>
<dbReference type="PANTHER" id="PTHR11709">
    <property type="entry name" value="MULTI-COPPER OXIDASE"/>
    <property type="match status" value="1"/>
</dbReference>
<dbReference type="InterPro" id="IPR034285">
    <property type="entry name" value="CuRO_2_LCC"/>
</dbReference>